<evidence type="ECO:0000256" key="1">
    <source>
        <dbReference type="ARBA" id="ARBA00007744"/>
    </source>
</evidence>
<dbReference type="PANTHER" id="PTHR12019">
    <property type="entry name" value="LAMINA-ASSOCIATED POLYPEPTIDE THYMOPOIETIN"/>
    <property type="match status" value="1"/>
</dbReference>
<keyword evidence="4" id="KW-0007">Acetylation</keyword>
<evidence type="ECO:0000256" key="4">
    <source>
        <dbReference type="ARBA" id="ARBA00022990"/>
    </source>
</evidence>
<feature type="domain" description="LEM-like" evidence="9">
    <location>
        <begin position="5"/>
        <end position="48"/>
    </location>
</feature>
<feature type="region of interest" description="Disordered" evidence="6">
    <location>
        <begin position="48"/>
        <end position="78"/>
    </location>
</feature>
<keyword evidence="2" id="KW-0488">Methylation</keyword>
<evidence type="ECO:0000256" key="3">
    <source>
        <dbReference type="ARBA" id="ARBA00022553"/>
    </source>
</evidence>
<dbReference type="Pfam" id="PF08198">
    <property type="entry name" value="Thymopoietin"/>
    <property type="match status" value="1"/>
</dbReference>
<dbReference type="InterPro" id="IPR011015">
    <property type="entry name" value="LEM/LEM-like_dom_sf"/>
</dbReference>
<dbReference type="SUPFAM" id="SSF63451">
    <property type="entry name" value="LEM domain"/>
    <property type="match status" value="2"/>
</dbReference>
<evidence type="ECO:0000256" key="2">
    <source>
        <dbReference type="ARBA" id="ARBA00022481"/>
    </source>
</evidence>
<dbReference type="AlphaFoldDB" id="A0A8C6UY16"/>
<dbReference type="InterPro" id="IPR013146">
    <property type="entry name" value="LEM-like_dom"/>
</dbReference>
<dbReference type="Pfam" id="PF03020">
    <property type="entry name" value="LEM"/>
    <property type="match status" value="1"/>
</dbReference>
<evidence type="ECO:0000256" key="5">
    <source>
        <dbReference type="ARBA" id="ARBA00023125"/>
    </source>
</evidence>
<keyword evidence="7" id="KW-0812">Transmembrane</keyword>
<dbReference type="Ensembl" id="ENSNMLT00000047623.1">
    <property type="protein sequence ID" value="ENSNMLP00000042883.1"/>
    <property type="gene ID" value="ENSNMLG00000026094.1"/>
</dbReference>
<accession>A0A8C6UY16</accession>
<evidence type="ECO:0000256" key="7">
    <source>
        <dbReference type="SAM" id="Phobius"/>
    </source>
</evidence>
<keyword evidence="5" id="KW-0238">DNA-binding</keyword>
<dbReference type="GO" id="GO:0003677">
    <property type="term" value="F:DNA binding"/>
    <property type="evidence" value="ECO:0007669"/>
    <property type="project" value="UniProtKB-KW"/>
</dbReference>
<organism evidence="10 11">
    <name type="scientific">Neogobius melanostomus</name>
    <name type="common">round goby</name>
    <dbReference type="NCBI Taxonomy" id="47308"/>
    <lineage>
        <taxon>Eukaryota</taxon>
        <taxon>Metazoa</taxon>
        <taxon>Chordata</taxon>
        <taxon>Craniata</taxon>
        <taxon>Vertebrata</taxon>
        <taxon>Euteleostomi</taxon>
        <taxon>Actinopterygii</taxon>
        <taxon>Neopterygii</taxon>
        <taxon>Teleostei</taxon>
        <taxon>Neoteleostei</taxon>
        <taxon>Acanthomorphata</taxon>
        <taxon>Gobiaria</taxon>
        <taxon>Gobiiformes</taxon>
        <taxon>Gobioidei</taxon>
        <taxon>Gobiidae</taxon>
        <taxon>Benthophilinae</taxon>
        <taxon>Neogobiini</taxon>
        <taxon>Neogobius</taxon>
    </lineage>
</organism>
<dbReference type="PROSITE" id="PS50955">
    <property type="entry name" value="LEM_LIKE"/>
    <property type="match status" value="1"/>
</dbReference>
<evidence type="ECO:0000313" key="10">
    <source>
        <dbReference type="Ensembl" id="ENSNMLP00000042883.1"/>
    </source>
</evidence>
<name>A0A8C6UY16_9GOBI</name>
<dbReference type="SMART" id="SM00540">
    <property type="entry name" value="LEM"/>
    <property type="match status" value="1"/>
</dbReference>
<dbReference type="SMART" id="SM01261">
    <property type="entry name" value="Thymopoietin"/>
    <property type="match status" value="2"/>
</dbReference>
<evidence type="ECO:0000259" key="8">
    <source>
        <dbReference type="PROSITE" id="PS50954"/>
    </source>
</evidence>
<comment type="similarity">
    <text evidence="1">Belongs to the LEM family.</text>
</comment>
<dbReference type="Proteomes" id="UP000694523">
    <property type="component" value="Unplaced"/>
</dbReference>
<keyword evidence="3" id="KW-0597">Phosphoprotein</keyword>
<dbReference type="InterPro" id="IPR003887">
    <property type="entry name" value="LEM_dom"/>
</dbReference>
<dbReference type="InterPro" id="IPR051656">
    <property type="entry name" value="LEM_domain"/>
</dbReference>
<feature type="domain" description="LEM" evidence="8">
    <location>
        <begin position="73"/>
        <end position="117"/>
    </location>
</feature>
<dbReference type="PROSITE" id="PS50954">
    <property type="entry name" value="LEM"/>
    <property type="match status" value="1"/>
</dbReference>
<keyword evidence="11" id="KW-1185">Reference proteome</keyword>
<protein>
    <submittedName>
        <fullName evidence="10">Zgc:92287</fullName>
    </submittedName>
</protein>
<feature type="compositionally biased region" description="Basic and acidic residues" evidence="6">
    <location>
        <begin position="63"/>
        <end position="72"/>
    </location>
</feature>
<dbReference type="PANTHER" id="PTHR12019:SF22">
    <property type="entry name" value="LAMINA-ASSOCIATED POLYPEPTIDE 2, ISOFORMS BETA_GAMMA"/>
    <property type="match status" value="1"/>
</dbReference>
<sequence length="246" mass="27574">MPVFVDDPNQLSKARLKSDLIAHNVALPPAKSKKQVYVELHTRHVDQKYGADFSSDEEPDQGTDVKEPKDAEALDPSHLTDDGLKAALLQHGVKAGPIVASTRAIYERKLTNLLLSNGHGKSNCEQNGADEAVLYSDSENEEDSDEEQPVINIFYVFLFSATRRRPIKGAAGRPIQYRQEVERRLVPLKIQILVFLIVAIILYVVYVCVEDYSFNPLLALMDVPNERLDTDETGTQEDILELELVM</sequence>
<dbReference type="CDD" id="cd12940">
    <property type="entry name" value="LEM_LAP2_LEMD1"/>
    <property type="match status" value="1"/>
</dbReference>
<evidence type="ECO:0000256" key="6">
    <source>
        <dbReference type="SAM" id="MobiDB-lite"/>
    </source>
</evidence>
<keyword evidence="7" id="KW-0472">Membrane</keyword>
<dbReference type="Gene3D" id="1.10.720.40">
    <property type="match status" value="2"/>
</dbReference>
<keyword evidence="7" id="KW-1133">Transmembrane helix</keyword>
<dbReference type="GO" id="GO:0005635">
    <property type="term" value="C:nuclear envelope"/>
    <property type="evidence" value="ECO:0007669"/>
    <property type="project" value="UniProtKB-ARBA"/>
</dbReference>
<proteinExistence type="inferred from homology"/>
<evidence type="ECO:0000313" key="11">
    <source>
        <dbReference type="Proteomes" id="UP000694523"/>
    </source>
</evidence>
<reference evidence="10" key="2">
    <citation type="submission" date="2025-09" db="UniProtKB">
        <authorList>
            <consortium name="Ensembl"/>
        </authorList>
    </citation>
    <scope>IDENTIFICATION</scope>
</reference>
<reference evidence="10" key="1">
    <citation type="submission" date="2025-08" db="UniProtKB">
        <authorList>
            <consortium name="Ensembl"/>
        </authorList>
    </citation>
    <scope>IDENTIFICATION</scope>
</reference>
<feature type="transmembrane region" description="Helical" evidence="7">
    <location>
        <begin position="186"/>
        <end position="206"/>
    </location>
</feature>
<evidence type="ECO:0000259" key="9">
    <source>
        <dbReference type="PROSITE" id="PS50955"/>
    </source>
</evidence>
<dbReference type="FunFam" id="1.10.720.40:FF:000001">
    <property type="entry name" value="LEM domain containing 2, isoform CRA_a"/>
    <property type="match status" value="2"/>
</dbReference>